<accession>A0A6G1GI68</accession>
<keyword evidence="3" id="KW-1185">Reference proteome</keyword>
<organism evidence="2 3">
    <name type="scientific">Aulographum hederae CBS 113979</name>
    <dbReference type="NCBI Taxonomy" id="1176131"/>
    <lineage>
        <taxon>Eukaryota</taxon>
        <taxon>Fungi</taxon>
        <taxon>Dikarya</taxon>
        <taxon>Ascomycota</taxon>
        <taxon>Pezizomycotina</taxon>
        <taxon>Dothideomycetes</taxon>
        <taxon>Pleosporomycetidae</taxon>
        <taxon>Aulographales</taxon>
        <taxon>Aulographaceae</taxon>
    </lineage>
</organism>
<reference evidence="2" key="1">
    <citation type="journal article" date="2020" name="Stud. Mycol.">
        <title>101 Dothideomycetes genomes: a test case for predicting lifestyles and emergence of pathogens.</title>
        <authorList>
            <person name="Haridas S."/>
            <person name="Albert R."/>
            <person name="Binder M."/>
            <person name="Bloem J."/>
            <person name="Labutti K."/>
            <person name="Salamov A."/>
            <person name="Andreopoulos B."/>
            <person name="Baker S."/>
            <person name="Barry K."/>
            <person name="Bills G."/>
            <person name="Bluhm B."/>
            <person name="Cannon C."/>
            <person name="Castanera R."/>
            <person name="Culley D."/>
            <person name="Daum C."/>
            <person name="Ezra D."/>
            <person name="Gonzalez J."/>
            <person name="Henrissat B."/>
            <person name="Kuo A."/>
            <person name="Liang C."/>
            <person name="Lipzen A."/>
            <person name="Lutzoni F."/>
            <person name="Magnuson J."/>
            <person name="Mondo S."/>
            <person name="Nolan M."/>
            <person name="Ohm R."/>
            <person name="Pangilinan J."/>
            <person name="Park H.-J."/>
            <person name="Ramirez L."/>
            <person name="Alfaro M."/>
            <person name="Sun H."/>
            <person name="Tritt A."/>
            <person name="Yoshinaga Y."/>
            <person name="Zwiers L.-H."/>
            <person name="Turgeon B."/>
            <person name="Goodwin S."/>
            <person name="Spatafora J."/>
            <person name="Crous P."/>
            <person name="Grigoriev I."/>
        </authorList>
    </citation>
    <scope>NUCLEOTIDE SEQUENCE</scope>
    <source>
        <strain evidence="2">CBS 113979</strain>
    </source>
</reference>
<dbReference type="AlphaFoldDB" id="A0A6G1GI68"/>
<dbReference type="EMBL" id="ML977235">
    <property type="protein sequence ID" value="KAF1980645.1"/>
    <property type="molecule type" value="Genomic_DNA"/>
</dbReference>
<evidence type="ECO:0000256" key="1">
    <source>
        <dbReference type="SAM" id="MobiDB-lite"/>
    </source>
</evidence>
<proteinExistence type="predicted"/>
<name>A0A6G1GI68_9PEZI</name>
<dbReference type="Proteomes" id="UP000800041">
    <property type="component" value="Unassembled WGS sequence"/>
</dbReference>
<evidence type="ECO:0000313" key="3">
    <source>
        <dbReference type="Proteomes" id="UP000800041"/>
    </source>
</evidence>
<protein>
    <submittedName>
        <fullName evidence="2">Uncharacterized protein</fullName>
    </submittedName>
</protein>
<evidence type="ECO:0000313" key="2">
    <source>
        <dbReference type="EMBL" id="KAF1980645.1"/>
    </source>
</evidence>
<sequence>MATILQFSEESKISACKPLFNAQLRNKISDGTAYQLYPELIRQCKQCDLDLQTLRVEQEEARKAGTTTTGRGSGRERTGILKDTTPTARTDSVKGPSRH</sequence>
<feature type="region of interest" description="Disordered" evidence="1">
    <location>
        <begin position="58"/>
        <end position="99"/>
    </location>
</feature>
<gene>
    <name evidence="2" type="ORF">K402DRAFT_399243</name>
</gene>